<sequence>MTPFEVLFGRFCTSPVCWSAVDEQRLLGPELVQTTNKARQNIRARILTVQSRQKSYLDERRKDLEFDVGDLVFLKLPPLLRNRPSRVTYLRLFPSSPSGSSSTIVGRLHLHSSKPIRANLSVCKVRRVQALVFVIRRITPLYYYTSPIKPLLYRRIPSATRVVSLILADCLYQSSRTHVLHRESELSSQLPPLVGSREPPSP</sequence>
<protein>
    <submittedName>
        <fullName evidence="1">Pol protein</fullName>
    </submittedName>
</protein>
<accession>A0A5A7VRG0</accession>
<dbReference type="Proteomes" id="UP000321393">
    <property type="component" value="Unassembled WGS sequence"/>
</dbReference>
<evidence type="ECO:0000313" key="1">
    <source>
        <dbReference type="EMBL" id="KAA0068191.1"/>
    </source>
</evidence>
<name>A0A5A7VRG0_CUCMM</name>
<dbReference type="AlphaFoldDB" id="A0A5A7VRG0"/>
<reference evidence="1 2" key="1">
    <citation type="submission" date="2019-08" db="EMBL/GenBank/DDBJ databases">
        <title>Draft genome sequences of two oriental melons (Cucumis melo L. var makuwa).</title>
        <authorList>
            <person name="Kwon S.-Y."/>
        </authorList>
    </citation>
    <scope>NUCLEOTIDE SEQUENCE [LARGE SCALE GENOMIC DNA]</scope>
    <source>
        <strain evidence="2">cv. SW 3</strain>
        <tissue evidence="1">Leaf</tissue>
    </source>
</reference>
<organism evidence="1 2">
    <name type="scientific">Cucumis melo var. makuwa</name>
    <name type="common">Oriental melon</name>
    <dbReference type="NCBI Taxonomy" id="1194695"/>
    <lineage>
        <taxon>Eukaryota</taxon>
        <taxon>Viridiplantae</taxon>
        <taxon>Streptophyta</taxon>
        <taxon>Embryophyta</taxon>
        <taxon>Tracheophyta</taxon>
        <taxon>Spermatophyta</taxon>
        <taxon>Magnoliopsida</taxon>
        <taxon>eudicotyledons</taxon>
        <taxon>Gunneridae</taxon>
        <taxon>Pentapetalae</taxon>
        <taxon>rosids</taxon>
        <taxon>fabids</taxon>
        <taxon>Cucurbitales</taxon>
        <taxon>Cucurbitaceae</taxon>
        <taxon>Benincaseae</taxon>
        <taxon>Cucumis</taxon>
    </lineage>
</organism>
<dbReference type="OrthoDB" id="425619at2759"/>
<dbReference type="EMBL" id="SSTE01000109">
    <property type="protein sequence ID" value="KAA0068191.1"/>
    <property type="molecule type" value="Genomic_DNA"/>
</dbReference>
<gene>
    <name evidence="1" type="ORF">E6C27_scaffold238G001700</name>
</gene>
<evidence type="ECO:0000313" key="2">
    <source>
        <dbReference type="Proteomes" id="UP000321393"/>
    </source>
</evidence>
<comment type="caution">
    <text evidence="1">The sequence shown here is derived from an EMBL/GenBank/DDBJ whole genome shotgun (WGS) entry which is preliminary data.</text>
</comment>
<proteinExistence type="predicted"/>